<dbReference type="PROSITE" id="PS51257">
    <property type="entry name" value="PROKAR_LIPOPROTEIN"/>
    <property type="match status" value="1"/>
</dbReference>
<dbReference type="RefSeq" id="WP_016370313.1">
    <property type="nucleotide sequence ID" value="NZ_CBDBYF010000001.1"/>
</dbReference>
<comment type="caution">
    <text evidence="3">The sequence shown here is derived from an EMBL/GenBank/DDBJ whole genome shotgun (WGS) entry which is preliminary data.</text>
</comment>
<feature type="compositionally biased region" description="Low complexity" evidence="1">
    <location>
        <begin position="21"/>
        <end position="74"/>
    </location>
</feature>
<feature type="signal peptide" evidence="2">
    <location>
        <begin position="1"/>
        <end position="20"/>
    </location>
</feature>
<dbReference type="EMBL" id="LKFU01000072">
    <property type="protein sequence ID" value="RND84967.1"/>
    <property type="molecule type" value="Genomic_DNA"/>
</dbReference>
<dbReference type="AlphaFoldDB" id="A0A422M9E3"/>
<evidence type="ECO:0000256" key="2">
    <source>
        <dbReference type="SAM" id="SignalP"/>
    </source>
</evidence>
<dbReference type="Proteomes" id="UP000285532">
    <property type="component" value="Unassembled WGS sequence"/>
</dbReference>
<name>A0A422M9E3_LACPA</name>
<evidence type="ECO:0000313" key="4">
    <source>
        <dbReference type="Proteomes" id="UP000285532"/>
    </source>
</evidence>
<evidence type="ECO:0000313" key="3">
    <source>
        <dbReference type="EMBL" id="RND84967.1"/>
    </source>
</evidence>
<feature type="chain" id="PRO_5044208658" evidence="2">
    <location>
        <begin position="21"/>
        <end position="284"/>
    </location>
</feature>
<protein>
    <submittedName>
        <fullName evidence="3">Uncharacterized protein</fullName>
    </submittedName>
</protein>
<reference evidence="3 4" key="1">
    <citation type="journal article" date="2018" name="Front. Microbiol.">
        <title>Conversion of Methionine to Cysteine in Lactobacillus paracasei Depends on the Highly Mobile cysK-ctl-cysE Gene Cluster.</title>
        <authorList>
            <person name="Wuthrich D."/>
            <person name="Irmler S."/>
            <person name="Berthoud H."/>
            <person name="Guggenbuhl B."/>
            <person name="Eugster E."/>
            <person name="Bruggmann R."/>
        </authorList>
    </citation>
    <scope>NUCLEOTIDE SEQUENCE [LARGE SCALE GENOMIC DNA]</scope>
    <source>
        <strain evidence="3 4">FAM18172</strain>
    </source>
</reference>
<evidence type="ECO:0000256" key="1">
    <source>
        <dbReference type="SAM" id="MobiDB-lite"/>
    </source>
</evidence>
<organism evidence="3 4">
    <name type="scientific">Lacticaseibacillus paracasei</name>
    <name type="common">Lactobacillus paracasei</name>
    <dbReference type="NCBI Taxonomy" id="1597"/>
    <lineage>
        <taxon>Bacteria</taxon>
        <taxon>Bacillati</taxon>
        <taxon>Bacillota</taxon>
        <taxon>Bacilli</taxon>
        <taxon>Lactobacillales</taxon>
        <taxon>Lactobacillaceae</taxon>
        <taxon>Lacticaseibacillus</taxon>
    </lineage>
</organism>
<proteinExistence type="predicted"/>
<gene>
    <name evidence="3" type="ORF">FAM18172_02040</name>
</gene>
<feature type="region of interest" description="Disordered" evidence="1">
    <location>
        <begin position="20"/>
        <end position="79"/>
    </location>
</feature>
<sequence>MKKTLLLLPAVLLLFATGCGQNSQSSSKSDSVRTSQSKKQAKKSSTSSKRSSAASKTDNASGSSSSVATPSSSANGTADATEQRYAALKQATYNQLGQVKWPANYSVNPNQYLNVLGTGDSHNYSLFFSQGNAALAYNDASLQSVNAEFAIQKKTYANASQAQAQISADQSTQGLPQVAIGDGISATKQGAAGSTYLTWQEGRWTITVRASTINGEDPLPLAKQAVAWFASNALPVPDSHGTVDLSVTTSDTRQNQITWTEGSQVFLISGLDPMKTIREGTETR</sequence>
<accession>A0A422M9E3</accession>
<keyword evidence="2" id="KW-0732">Signal</keyword>